<dbReference type="EMBL" id="CAMGZC010002158">
    <property type="protein sequence ID" value="CAI0654475.1"/>
    <property type="molecule type" value="Genomic_DNA"/>
</dbReference>
<dbReference type="PANTHER" id="PTHR10039:SF16">
    <property type="entry name" value="GPI INOSITOL-DEACYLASE"/>
    <property type="match status" value="1"/>
</dbReference>
<dbReference type="InterPro" id="IPR027417">
    <property type="entry name" value="P-loop_NTPase"/>
</dbReference>
<dbReference type="PANTHER" id="PTHR10039">
    <property type="entry name" value="AMELOGENIN"/>
    <property type="match status" value="1"/>
</dbReference>
<dbReference type="InterPro" id="IPR056884">
    <property type="entry name" value="NPHP3-like_N"/>
</dbReference>
<dbReference type="AlphaFoldDB" id="A0A9W4S782"/>
<sequence>MLTVALARRKSFLSSKVIDRYWTHDTTASQILSAKDEEVAFFYCSSSDPTRRDITSILRSYIRQLSELPHRPKSIHRVSYSLYEKKHKIQSDISIDDCEATLVEIINSYPRTTLVLDALDECRKGTRGQLVQCFKRLVQKSKRLLKVFIASRPEPGISDYLESFRSPQTLVSISTSDNRGDIEKFVTAEMAAFSTPWKHITPETKKIVKETLVEKSDGIWTYLQWEQLKEYSTNRDIKRRLGRLPNTLSAAYDEIYNQYDPEGFERVMLQQAVRWVICAREPLNSCRLLSAIRVESEQIDGNKALDSSDLTEPILVTVCRHLIVRDSDLGVWKFPHASVAEYFGTKDELWVKDAPAEIAVVLINCLIDCNGSVWHYEYPIGRSTQQIKKRRSLTILYFLTTRSKRTLSYTGIAMFRMFRTKKPELQMLFTP</sequence>
<protein>
    <recommendedName>
        <fullName evidence="2">Nephrocystin 3-like N-terminal domain-containing protein</fullName>
    </recommendedName>
</protein>
<organism evidence="3 4">
    <name type="scientific">Colletotrichum noveboracense</name>
    <dbReference type="NCBI Taxonomy" id="2664923"/>
    <lineage>
        <taxon>Eukaryota</taxon>
        <taxon>Fungi</taxon>
        <taxon>Dikarya</taxon>
        <taxon>Ascomycota</taxon>
        <taxon>Pezizomycotina</taxon>
        <taxon>Sordariomycetes</taxon>
        <taxon>Hypocreomycetidae</taxon>
        <taxon>Glomerellales</taxon>
        <taxon>Glomerellaceae</taxon>
        <taxon>Colletotrichum</taxon>
        <taxon>Colletotrichum gloeosporioides species complex</taxon>
    </lineage>
</organism>
<evidence type="ECO:0000313" key="4">
    <source>
        <dbReference type="Proteomes" id="UP001152533"/>
    </source>
</evidence>
<evidence type="ECO:0000256" key="1">
    <source>
        <dbReference type="ARBA" id="ARBA00022737"/>
    </source>
</evidence>
<dbReference type="Proteomes" id="UP001152533">
    <property type="component" value="Unassembled WGS sequence"/>
</dbReference>
<proteinExistence type="predicted"/>
<keyword evidence="1" id="KW-0677">Repeat</keyword>
<evidence type="ECO:0000259" key="2">
    <source>
        <dbReference type="Pfam" id="PF24883"/>
    </source>
</evidence>
<dbReference type="Gene3D" id="3.40.50.300">
    <property type="entry name" value="P-loop containing nucleotide triphosphate hydrolases"/>
    <property type="match status" value="1"/>
</dbReference>
<evidence type="ECO:0000313" key="3">
    <source>
        <dbReference type="EMBL" id="CAI0654475.1"/>
    </source>
</evidence>
<feature type="domain" description="Nephrocystin 3-like N-terminal" evidence="2">
    <location>
        <begin position="10"/>
        <end position="152"/>
    </location>
</feature>
<gene>
    <name evidence="3" type="ORF">CGXH109_LOCUS138442</name>
</gene>
<dbReference type="Pfam" id="PF24883">
    <property type="entry name" value="NPHP3_N"/>
    <property type="match status" value="1"/>
</dbReference>
<name>A0A9W4S782_9PEZI</name>
<keyword evidence="4" id="KW-1185">Reference proteome</keyword>
<accession>A0A9W4S782</accession>
<comment type="caution">
    <text evidence="3">The sequence shown here is derived from an EMBL/GenBank/DDBJ whole genome shotgun (WGS) entry which is preliminary data.</text>
</comment>
<reference evidence="3" key="1">
    <citation type="submission" date="2022-08" db="EMBL/GenBank/DDBJ databases">
        <authorList>
            <person name="Giroux E."/>
            <person name="Giroux E."/>
        </authorList>
    </citation>
    <scope>NUCLEOTIDE SEQUENCE</scope>
    <source>
        <strain evidence="3">H1091258</strain>
    </source>
</reference>